<organism evidence="1 2">
    <name type="scientific">Oryza meyeriana var. granulata</name>
    <dbReference type="NCBI Taxonomy" id="110450"/>
    <lineage>
        <taxon>Eukaryota</taxon>
        <taxon>Viridiplantae</taxon>
        <taxon>Streptophyta</taxon>
        <taxon>Embryophyta</taxon>
        <taxon>Tracheophyta</taxon>
        <taxon>Spermatophyta</taxon>
        <taxon>Magnoliopsida</taxon>
        <taxon>Liliopsida</taxon>
        <taxon>Poales</taxon>
        <taxon>Poaceae</taxon>
        <taxon>BOP clade</taxon>
        <taxon>Oryzoideae</taxon>
        <taxon>Oryzeae</taxon>
        <taxon>Oryzinae</taxon>
        <taxon>Oryza</taxon>
        <taxon>Oryza meyeriana</taxon>
    </lineage>
</organism>
<dbReference type="EMBL" id="SPHZ02000012">
    <property type="protein sequence ID" value="KAF0888010.1"/>
    <property type="molecule type" value="Genomic_DNA"/>
</dbReference>
<accession>A0A6G1BJ99</accession>
<evidence type="ECO:0000313" key="2">
    <source>
        <dbReference type="Proteomes" id="UP000479710"/>
    </source>
</evidence>
<proteinExistence type="predicted"/>
<evidence type="ECO:0000313" key="1">
    <source>
        <dbReference type="EMBL" id="KAF0888010.1"/>
    </source>
</evidence>
<gene>
    <name evidence="1" type="ORF">E2562_006926</name>
</gene>
<name>A0A6G1BJ99_9ORYZ</name>
<dbReference type="Proteomes" id="UP000479710">
    <property type="component" value="Unassembled WGS sequence"/>
</dbReference>
<dbReference type="AlphaFoldDB" id="A0A6G1BJ99"/>
<sequence length="49" mass="5658">HHKYRERHPHPQLWPPADIAILVASEYAKPSRLANTNTLMSSPKPFKKP</sequence>
<keyword evidence="2" id="KW-1185">Reference proteome</keyword>
<comment type="caution">
    <text evidence="1">The sequence shown here is derived from an EMBL/GenBank/DDBJ whole genome shotgun (WGS) entry which is preliminary data.</text>
</comment>
<reference evidence="1 2" key="1">
    <citation type="submission" date="2019-11" db="EMBL/GenBank/DDBJ databases">
        <title>Whole genome sequence of Oryza granulata.</title>
        <authorList>
            <person name="Li W."/>
        </authorList>
    </citation>
    <scope>NUCLEOTIDE SEQUENCE [LARGE SCALE GENOMIC DNA]</scope>
    <source>
        <strain evidence="2">cv. Menghai</strain>
        <tissue evidence="1">Leaf</tissue>
    </source>
</reference>
<feature type="non-terminal residue" evidence="1">
    <location>
        <position position="1"/>
    </location>
</feature>
<protein>
    <submittedName>
        <fullName evidence="1">Uncharacterized protein</fullName>
    </submittedName>
</protein>